<evidence type="ECO:0000256" key="8">
    <source>
        <dbReference type="ARBA" id="ARBA00022777"/>
    </source>
</evidence>
<dbReference type="SMART" id="SM00261">
    <property type="entry name" value="FU"/>
    <property type="match status" value="7"/>
</dbReference>
<dbReference type="SMART" id="SM00219">
    <property type="entry name" value="TyrKc"/>
    <property type="match status" value="1"/>
</dbReference>
<dbReference type="RefSeq" id="XP_019757766.1">
    <property type="nucleotide sequence ID" value="XM_019902207.2"/>
</dbReference>
<keyword evidence="22" id="KW-1185">Reference proteome</keyword>
<dbReference type="PRINTS" id="PR00109">
    <property type="entry name" value="TYRKINASE"/>
</dbReference>
<accession>A0AAR5PAR1</accession>
<dbReference type="Gene3D" id="3.30.200.20">
    <property type="entry name" value="Phosphorylase Kinase, domain 1"/>
    <property type="match status" value="1"/>
</dbReference>
<keyword evidence="7 17" id="KW-0547">Nucleotide-binding</keyword>
<dbReference type="InterPro" id="IPR009030">
    <property type="entry name" value="Growth_fac_rcpt_cys_sf"/>
</dbReference>
<sequence>MSPLDLWIWLPPSNFWNGGLDTRSKTCRNQKNCDSLNDSVLGWTVRRLRRTLSRSSTDRARFLWFFGFLVLFLLLRVCDGAKIKHAYGGSGSYLMSNTYPQMRKDILSKEDDFVAKGKICIGTNGRMSVPSNRDHHYRNLKDRFTNCTYVDGNLELTWLQDSNLDLSFLQYIREVTGYVLISHVDIKKIVLPKLQIIRGRTLFKMHEDDYALVITLNKMYSVELPALRDILTGSVGIINNYNLCHIKTIDWKEIISDPKGKDVYVYNFTSSERECTACDISCPRGCWGDGYENCQKFSKTTCSPQCAEGRCFGPNPRECCHLFCAGGCTGPRQSDCIACKNFYDEGVCTNDCPSMKIYNPTTYSWEVNPNGKYAYGATCVKKCPEHLLKDSGACVRSCPSNKKTQDGECVPCDGPCPKTCFGDTTVHSGNIDSFRGCTVIEGYLNILENSFRGFQHVFPNFTFGDRYSEMHPDRLEVFSTLKELTGYLNIQAYHDKFRNLSYFRNLEIIHGRVVHEYSSSLYIVKTSLESLELKSLKKINMGTVAILENKHLCFAEAINWDRIRKSHEHSLMLSNNSDPKMCKAKGLVCDDQCNTDGCWGPGSDHCLACANYKLGSRCLQNCTIEPGIYRADNRECKPCNPQCGSSCHGPGPDHCTTCKNFKDGPFCVEKCPTNKYSENGICRPCHSTCVDGCTGPKNTVGPGGCTSCELAIMNENATVDVCLHQNDTCPDGYYFEYVAPQVQEESSLKSLSAICRKCHPRCKKCTGYGFHELICQECTNFKKGEQCEDECTLDHYPDIATHVCIACDPECRGCTGPGPENCMVCHNFKLYEDGWIDSNNSFRCVTTCPPDFPHRIFPENSESYCSDKPESFPLMSAKSSTYVVVISVCILGGVLVIVILVVVLVYCQRKEKIKETAMKMTMAMALNNIDDNEPLRPSNVLPNAAHLRMIKETEIRRGSTLGFGAFGVVYKGVWAVDGENSSKIPVAIKVLRNDTTTNNSKEFLSEAYIMASVDHPNLLKLLGVCMASQMMLITQLMPLGCLLDFVRKNHDKIGSKPMLNWCTQIARGMAYLEEKRLVHRDLAARNVLVQKPSCVKITDFGLAKLLDYNEEEYKAAGGKMPIKWLALECIQHRIFTHKSDVWAFGVTVWELLTFGGRPYDNVPARDVPELLEKGERLSQPSIATIDVYMTMIKCWMLDAESRPCFKELEDVFSKMSLDPGRYLIIPGDRYMRLQAGLSTPLSDVDMVRSLASENMDSSEADDYMHQPKSRVPFNSTGTTSLSGMNSISPTPDKYWHSSQPITSDGSTMYPNSQNQFNHKLLRYNQGMHRHFDPSLQGTQSDISSIKYCGESMKFREKDVGSDEYDSAGKVQQAQVGTLKLELPLDDDDYLMPSPQHTQSASTYLDLKNSTDHLANLNIFQNYSELFQNNIDNPEYLMNNESAPDQTVGLPVVDQFEVPPSPGTTEVPTGPYLPPKSSEEESDHECYNDFDRLRRELQPLQKNKDGSIV</sequence>
<dbReference type="InterPro" id="IPR006212">
    <property type="entry name" value="Furin_repeat"/>
</dbReference>
<dbReference type="CDD" id="cd05057">
    <property type="entry name" value="PTKc_EGFR_like"/>
    <property type="match status" value="1"/>
</dbReference>
<keyword evidence="6 19" id="KW-0812">Transmembrane</keyword>
<dbReference type="GeneID" id="109536124"/>
<dbReference type="KEGG" id="dpa:109536124"/>
<evidence type="ECO:0000313" key="22">
    <source>
        <dbReference type="Proteomes" id="UP000019118"/>
    </source>
</evidence>
<dbReference type="InterPro" id="IPR000719">
    <property type="entry name" value="Prot_kinase_dom"/>
</dbReference>
<evidence type="ECO:0000256" key="5">
    <source>
        <dbReference type="ARBA" id="ARBA00022679"/>
    </source>
</evidence>
<evidence type="ECO:0000313" key="21">
    <source>
        <dbReference type="EnsemblMetazoa" id="XP_019757766.1"/>
    </source>
</evidence>
<dbReference type="PANTHER" id="PTHR24416">
    <property type="entry name" value="TYROSINE-PROTEIN KINASE RECEPTOR"/>
    <property type="match status" value="1"/>
</dbReference>
<dbReference type="Pfam" id="PF07714">
    <property type="entry name" value="PK_Tyr_Ser-Thr"/>
    <property type="match status" value="1"/>
</dbReference>
<dbReference type="InterPro" id="IPR001245">
    <property type="entry name" value="Ser-Thr/Tyr_kinase_cat_dom"/>
</dbReference>
<dbReference type="InterPro" id="IPR000494">
    <property type="entry name" value="Rcpt_L-dom"/>
</dbReference>
<dbReference type="GO" id="GO:0038127">
    <property type="term" value="P:ERBB signaling pathway"/>
    <property type="evidence" value="ECO:0007669"/>
    <property type="project" value="UniProtKB-ARBA"/>
</dbReference>
<dbReference type="SUPFAM" id="SSF56112">
    <property type="entry name" value="Protein kinase-like (PK-like)"/>
    <property type="match status" value="1"/>
</dbReference>
<dbReference type="PROSITE" id="PS00109">
    <property type="entry name" value="PROTEIN_KINASE_TYR"/>
    <property type="match status" value="1"/>
</dbReference>
<keyword evidence="11 19" id="KW-0472">Membrane</keyword>
<dbReference type="PROSITE" id="PS50011">
    <property type="entry name" value="PROTEIN_KINASE_DOM"/>
    <property type="match status" value="1"/>
</dbReference>
<evidence type="ECO:0000256" key="10">
    <source>
        <dbReference type="ARBA" id="ARBA00022989"/>
    </source>
</evidence>
<dbReference type="SUPFAM" id="SSF52058">
    <property type="entry name" value="L domain-like"/>
    <property type="match status" value="2"/>
</dbReference>
<dbReference type="GO" id="GO:0043235">
    <property type="term" value="C:receptor complex"/>
    <property type="evidence" value="ECO:0007669"/>
    <property type="project" value="TreeGrafter"/>
</dbReference>
<evidence type="ECO:0000256" key="18">
    <source>
        <dbReference type="SAM" id="MobiDB-lite"/>
    </source>
</evidence>
<keyword evidence="3" id="KW-0217">Developmental protein</keyword>
<keyword evidence="12" id="KW-0829">Tyrosine-protein kinase</keyword>
<dbReference type="GO" id="GO:0043066">
    <property type="term" value="P:negative regulation of apoptotic process"/>
    <property type="evidence" value="ECO:0007669"/>
    <property type="project" value="TreeGrafter"/>
</dbReference>
<dbReference type="Pfam" id="PF01030">
    <property type="entry name" value="Recep_L_domain"/>
    <property type="match status" value="2"/>
</dbReference>
<evidence type="ECO:0000256" key="1">
    <source>
        <dbReference type="ARBA" id="ARBA00004479"/>
    </source>
</evidence>
<dbReference type="Gene3D" id="1.10.510.10">
    <property type="entry name" value="Transferase(Phosphotransferase) domain 1"/>
    <property type="match status" value="1"/>
</dbReference>
<dbReference type="InterPro" id="IPR036941">
    <property type="entry name" value="Rcpt_L-dom_sf"/>
</dbReference>
<reference evidence="22" key="1">
    <citation type="journal article" date="2013" name="Genome Biol.">
        <title>Draft genome of the mountain pine beetle, Dendroctonus ponderosae Hopkins, a major forest pest.</title>
        <authorList>
            <person name="Keeling C.I."/>
            <person name="Yuen M.M."/>
            <person name="Liao N.Y."/>
            <person name="Docking T.R."/>
            <person name="Chan S.K."/>
            <person name="Taylor G.A."/>
            <person name="Palmquist D.L."/>
            <person name="Jackman S.D."/>
            <person name="Nguyen A."/>
            <person name="Li M."/>
            <person name="Henderson H."/>
            <person name="Janes J.K."/>
            <person name="Zhao Y."/>
            <person name="Pandoh P."/>
            <person name="Moore R."/>
            <person name="Sperling F.A."/>
            <person name="Huber D.P."/>
            <person name="Birol I."/>
            <person name="Jones S.J."/>
            <person name="Bohlmann J."/>
        </authorList>
    </citation>
    <scope>NUCLEOTIDE SEQUENCE</scope>
</reference>
<evidence type="ECO:0000256" key="11">
    <source>
        <dbReference type="ARBA" id="ARBA00023136"/>
    </source>
</evidence>
<dbReference type="EC" id="2.7.10.1" evidence="2"/>
<dbReference type="Gene3D" id="2.10.220.10">
    <property type="entry name" value="Hormone Receptor, Insulin-like Growth Factor Receptor 1, Chain A, domain 2"/>
    <property type="match status" value="3"/>
</dbReference>
<dbReference type="InterPro" id="IPR006211">
    <property type="entry name" value="Furin-like_Cys-rich_dom"/>
</dbReference>
<feature type="transmembrane region" description="Helical" evidence="19">
    <location>
        <begin position="1021"/>
        <end position="1046"/>
    </location>
</feature>
<dbReference type="GO" id="GO:0022008">
    <property type="term" value="P:neurogenesis"/>
    <property type="evidence" value="ECO:0007669"/>
    <property type="project" value="TreeGrafter"/>
</dbReference>
<evidence type="ECO:0000256" key="15">
    <source>
        <dbReference type="ARBA" id="ARBA00051243"/>
    </source>
</evidence>
<dbReference type="PROSITE" id="PS00107">
    <property type="entry name" value="PROTEIN_KINASE_ATP"/>
    <property type="match status" value="1"/>
</dbReference>
<keyword evidence="4" id="KW-0597">Phosphoprotein</keyword>
<evidence type="ECO:0000256" key="6">
    <source>
        <dbReference type="ARBA" id="ARBA00022692"/>
    </source>
</evidence>
<dbReference type="InterPro" id="IPR050122">
    <property type="entry name" value="RTK"/>
</dbReference>
<keyword evidence="13" id="KW-0675">Receptor</keyword>
<dbReference type="GO" id="GO:0009925">
    <property type="term" value="C:basal plasma membrane"/>
    <property type="evidence" value="ECO:0007669"/>
    <property type="project" value="TreeGrafter"/>
</dbReference>
<keyword evidence="8" id="KW-0418">Kinase</keyword>
<dbReference type="CTD" id="1956"/>
<dbReference type="InterPro" id="IPR011009">
    <property type="entry name" value="Kinase-like_dom_sf"/>
</dbReference>
<evidence type="ECO:0000256" key="17">
    <source>
        <dbReference type="PROSITE-ProRule" id="PRU10141"/>
    </source>
</evidence>
<dbReference type="GO" id="GO:0008284">
    <property type="term" value="P:positive regulation of cell population proliferation"/>
    <property type="evidence" value="ECO:0007669"/>
    <property type="project" value="TreeGrafter"/>
</dbReference>
<dbReference type="FunFam" id="3.30.200.20:FF:000422">
    <property type="entry name" value="Receptor protein-tyrosine kinase"/>
    <property type="match status" value="1"/>
</dbReference>
<keyword evidence="9 17" id="KW-0067">ATP-binding</keyword>
<feature type="binding site" evidence="17">
    <location>
        <position position="989"/>
    </location>
    <ligand>
        <name>ATP</name>
        <dbReference type="ChEBI" id="CHEBI:30616"/>
    </ligand>
</feature>
<dbReference type="CDD" id="cd00064">
    <property type="entry name" value="FU"/>
    <property type="match status" value="5"/>
</dbReference>
<evidence type="ECO:0000256" key="16">
    <source>
        <dbReference type="ARBA" id="ARBA00074007"/>
    </source>
</evidence>
<feature type="domain" description="Protein kinase" evidence="20">
    <location>
        <begin position="955"/>
        <end position="1212"/>
    </location>
</feature>
<feature type="region of interest" description="Disordered" evidence="18">
    <location>
        <begin position="1456"/>
        <end position="1485"/>
    </location>
</feature>
<evidence type="ECO:0000256" key="19">
    <source>
        <dbReference type="SAM" id="Phobius"/>
    </source>
</evidence>
<feature type="transmembrane region" description="Helical" evidence="19">
    <location>
        <begin position="882"/>
        <end position="906"/>
    </location>
</feature>
<keyword evidence="5" id="KW-0808">Transferase</keyword>
<dbReference type="InterPro" id="IPR032778">
    <property type="entry name" value="GF_recep_IV"/>
</dbReference>
<keyword evidence="14" id="KW-0325">Glycoprotein</keyword>
<dbReference type="InterPro" id="IPR017441">
    <property type="entry name" value="Protein_kinase_ATP_BS"/>
</dbReference>
<evidence type="ECO:0000256" key="4">
    <source>
        <dbReference type="ARBA" id="ARBA00022553"/>
    </source>
</evidence>
<keyword evidence="10 19" id="KW-1133">Transmembrane helix</keyword>
<dbReference type="InterPro" id="IPR044912">
    <property type="entry name" value="Egfr_JX_dom"/>
</dbReference>
<protein>
    <recommendedName>
        <fullName evidence="16">Epidermal growth factor receptor</fullName>
        <ecNumber evidence="2">2.7.10.1</ecNumber>
    </recommendedName>
</protein>
<dbReference type="Gene3D" id="3.80.20.20">
    <property type="entry name" value="Receptor L-domain"/>
    <property type="match status" value="2"/>
</dbReference>
<evidence type="ECO:0000256" key="14">
    <source>
        <dbReference type="ARBA" id="ARBA00023180"/>
    </source>
</evidence>
<evidence type="ECO:0000259" key="20">
    <source>
        <dbReference type="PROSITE" id="PS50011"/>
    </source>
</evidence>
<dbReference type="FunFam" id="2.10.220.10:FF:000002">
    <property type="entry name" value="Receptor protein-tyrosine kinase"/>
    <property type="match status" value="1"/>
</dbReference>
<evidence type="ECO:0000256" key="2">
    <source>
        <dbReference type="ARBA" id="ARBA00011902"/>
    </source>
</evidence>
<evidence type="ECO:0000256" key="3">
    <source>
        <dbReference type="ARBA" id="ARBA00022473"/>
    </source>
</evidence>
<evidence type="ECO:0000256" key="9">
    <source>
        <dbReference type="ARBA" id="ARBA00022840"/>
    </source>
</evidence>
<dbReference type="FunFam" id="2.10.220.10:FF:000001">
    <property type="entry name" value="Receptor protein-tyrosine kinase"/>
    <property type="match status" value="1"/>
</dbReference>
<evidence type="ECO:0000256" key="12">
    <source>
        <dbReference type="ARBA" id="ARBA00023137"/>
    </source>
</evidence>
<dbReference type="InterPro" id="IPR020635">
    <property type="entry name" value="Tyr_kinase_cat_dom"/>
</dbReference>
<proteinExistence type="predicted"/>
<dbReference type="Proteomes" id="UP000019118">
    <property type="component" value="Unassembled WGS sequence"/>
</dbReference>
<dbReference type="EnsemblMetazoa" id="XM_019902207.1">
    <property type="protein sequence ID" value="XP_019757766.1"/>
    <property type="gene ID" value="LOC109536124"/>
</dbReference>
<dbReference type="FunFam" id="1.10.510.10:FF:000233">
    <property type="entry name" value="receptor tyrosine-protein kinase erbB-3"/>
    <property type="match status" value="1"/>
</dbReference>
<comment type="catalytic activity">
    <reaction evidence="15">
        <text>L-tyrosyl-[protein] + ATP = O-phospho-L-tyrosyl-[protein] + ADP + H(+)</text>
        <dbReference type="Rhea" id="RHEA:10596"/>
        <dbReference type="Rhea" id="RHEA-COMP:10136"/>
        <dbReference type="Rhea" id="RHEA-COMP:20101"/>
        <dbReference type="ChEBI" id="CHEBI:15378"/>
        <dbReference type="ChEBI" id="CHEBI:30616"/>
        <dbReference type="ChEBI" id="CHEBI:46858"/>
        <dbReference type="ChEBI" id="CHEBI:61978"/>
        <dbReference type="ChEBI" id="CHEBI:456216"/>
        <dbReference type="EC" id="2.7.10.1"/>
    </reaction>
</comment>
<dbReference type="InterPro" id="IPR008266">
    <property type="entry name" value="Tyr_kinase_AS"/>
</dbReference>
<dbReference type="FunFam" id="2.10.220.10:FF:000024">
    <property type="entry name" value="Receptor protein-tyrosine kinase"/>
    <property type="match status" value="1"/>
</dbReference>
<dbReference type="Gene3D" id="6.10.250.2930">
    <property type="match status" value="1"/>
</dbReference>
<dbReference type="PANTHER" id="PTHR24416:SF566">
    <property type="entry name" value="EPIDERMAL GROWTH FACTOR RECEPTOR"/>
    <property type="match status" value="1"/>
</dbReference>
<dbReference type="GO" id="GO:0004714">
    <property type="term" value="F:transmembrane receptor protein tyrosine kinase activity"/>
    <property type="evidence" value="ECO:0007669"/>
    <property type="project" value="UniProtKB-EC"/>
</dbReference>
<reference evidence="21" key="2">
    <citation type="submission" date="2024-08" db="UniProtKB">
        <authorList>
            <consortium name="EnsemblMetazoa"/>
        </authorList>
    </citation>
    <scope>IDENTIFICATION</scope>
</reference>
<evidence type="ECO:0000256" key="7">
    <source>
        <dbReference type="ARBA" id="ARBA00022741"/>
    </source>
</evidence>
<organism evidence="21 22">
    <name type="scientific">Dendroctonus ponderosae</name>
    <name type="common">Mountain pine beetle</name>
    <dbReference type="NCBI Taxonomy" id="77166"/>
    <lineage>
        <taxon>Eukaryota</taxon>
        <taxon>Metazoa</taxon>
        <taxon>Ecdysozoa</taxon>
        <taxon>Arthropoda</taxon>
        <taxon>Hexapoda</taxon>
        <taxon>Insecta</taxon>
        <taxon>Pterygota</taxon>
        <taxon>Neoptera</taxon>
        <taxon>Endopterygota</taxon>
        <taxon>Coleoptera</taxon>
        <taxon>Polyphaga</taxon>
        <taxon>Cucujiformia</taxon>
        <taxon>Curculionidae</taxon>
        <taxon>Scolytinae</taxon>
        <taxon>Dendroctonus</taxon>
    </lineage>
</organism>
<dbReference type="FunFam" id="3.80.20.20:FF:000009">
    <property type="entry name" value="Receptor protein-tyrosine kinase"/>
    <property type="match status" value="1"/>
</dbReference>
<dbReference type="GO" id="GO:0005524">
    <property type="term" value="F:ATP binding"/>
    <property type="evidence" value="ECO:0007669"/>
    <property type="project" value="UniProtKB-UniRule"/>
</dbReference>
<evidence type="ECO:0000256" key="13">
    <source>
        <dbReference type="ARBA" id="ARBA00023170"/>
    </source>
</evidence>
<comment type="subcellular location">
    <subcellularLocation>
        <location evidence="1">Membrane</location>
        <topology evidence="1">Single-pass type I membrane protein</topology>
    </subcellularLocation>
</comment>
<dbReference type="Pfam" id="PF14843">
    <property type="entry name" value="GF_recep_IV"/>
    <property type="match status" value="2"/>
</dbReference>
<name>A0AAR5PAR1_DENPD</name>
<dbReference type="Pfam" id="PF00757">
    <property type="entry name" value="Furin-like"/>
    <property type="match status" value="1"/>
</dbReference>
<dbReference type="SUPFAM" id="SSF57184">
    <property type="entry name" value="Growth factor receptor domain"/>
    <property type="match status" value="3"/>
</dbReference>